<dbReference type="PROSITE" id="PS52016">
    <property type="entry name" value="TONB_DEPENDENT_REC_3"/>
    <property type="match status" value="1"/>
</dbReference>
<reference evidence="5 6" key="1">
    <citation type="submission" date="2018-12" db="EMBL/GenBank/DDBJ databases">
        <title>Sphingomonas sp. HMF7854 Genome sequencing and assembly.</title>
        <authorList>
            <person name="Cha I."/>
            <person name="Kang H."/>
            <person name="Kim H."/>
            <person name="Kang J."/>
            <person name="Joh K."/>
        </authorList>
    </citation>
    <scope>NUCLEOTIDE SEQUENCE [LARGE SCALE GENOMIC DNA]</scope>
    <source>
        <strain evidence="5 6">HMF7854</strain>
    </source>
</reference>
<protein>
    <recommendedName>
        <fullName evidence="4">TonB-dependent receptor plug domain-containing protein</fullName>
    </recommendedName>
</protein>
<dbReference type="PANTHER" id="PTHR47234:SF2">
    <property type="entry name" value="TONB-DEPENDENT RECEPTOR"/>
    <property type="match status" value="1"/>
</dbReference>
<dbReference type="Gene3D" id="2.170.130.10">
    <property type="entry name" value="TonB-dependent receptor, plug domain"/>
    <property type="match status" value="1"/>
</dbReference>
<comment type="caution">
    <text evidence="5">The sequence shown here is derived from an EMBL/GenBank/DDBJ whole genome shotgun (WGS) entry which is preliminary data.</text>
</comment>
<evidence type="ECO:0000256" key="3">
    <source>
        <dbReference type="SAM" id="SignalP"/>
    </source>
</evidence>
<dbReference type="InterPro" id="IPR012910">
    <property type="entry name" value="Plug_dom"/>
</dbReference>
<dbReference type="AlphaFoldDB" id="A0A429VAH0"/>
<evidence type="ECO:0000256" key="1">
    <source>
        <dbReference type="PROSITE-ProRule" id="PRU01360"/>
    </source>
</evidence>
<keyword evidence="1" id="KW-0813">Transport</keyword>
<accession>A0A429VAH0</accession>
<keyword evidence="1" id="KW-0812">Transmembrane</keyword>
<dbReference type="GO" id="GO:0009279">
    <property type="term" value="C:cell outer membrane"/>
    <property type="evidence" value="ECO:0007669"/>
    <property type="project" value="UniProtKB-SubCell"/>
</dbReference>
<evidence type="ECO:0000256" key="2">
    <source>
        <dbReference type="SAM" id="MobiDB-lite"/>
    </source>
</evidence>
<evidence type="ECO:0000313" key="5">
    <source>
        <dbReference type="EMBL" id="RST30842.1"/>
    </source>
</evidence>
<keyword evidence="6" id="KW-1185">Reference proteome</keyword>
<dbReference type="Proteomes" id="UP000274661">
    <property type="component" value="Unassembled WGS sequence"/>
</dbReference>
<dbReference type="RefSeq" id="WP_126718676.1">
    <property type="nucleotide sequence ID" value="NZ_RWJF01000001.1"/>
</dbReference>
<evidence type="ECO:0000259" key="4">
    <source>
        <dbReference type="Pfam" id="PF07715"/>
    </source>
</evidence>
<feature type="chain" id="PRO_5019149144" description="TonB-dependent receptor plug domain-containing protein" evidence="3">
    <location>
        <begin position="24"/>
        <end position="423"/>
    </location>
</feature>
<sequence length="423" mass="43366">MRTLVASLASVSITALAATPAFAQSETQQVQAQQANQQADCSTTTTAAAAQKCVETKGTNAQPVNGGSDDSSVVVTGSRIRKPNFDTLEATNVVTSAAIEQRGFQTVADALNEQPSFGVPGSSPVGNAQGGAFGSGQNFVNFLGLGSQRTLVLVNGRRFVSSNTASIFGPTATGLQVDLNSINTKLVERVETIAIGGAPIYGSDAIAGTVNIILKRDYNGFDIDAQNGISQKGDANEYRIRALAGHNFLDGRANITVAAEYNKANGLLSSDRALSRQNNFYASCPTGSTNTQCLYPDLRYPALGASGIPSVSSFAYVVNPAQAAVLGGFFGLPQLQPGVLDANGNVLQFTPNGSLGAIDFGTIAPTPTFTPGGPAPRRSCTASSAASMAATISAGASSPSKRSQTSGGAVPLVIRPRSCSRTS</sequence>
<keyword evidence="1" id="KW-1134">Transmembrane beta strand</keyword>
<dbReference type="PANTHER" id="PTHR47234">
    <property type="match status" value="1"/>
</dbReference>
<evidence type="ECO:0000313" key="6">
    <source>
        <dbReference type="Proteomes" id="UP000274661"/>
    </source>
</evidence>
<dbReference type="Pfam" id="PF07715">
    <property type="entry name" value="Plug"/>
    <property type="match status" value="1"/>
</dbReference>
<feature type="region of interest" description="Disordered" evidence="2">
    <location>
        <begin position="393"/>
        <end position="423"/>
    </location>
</feature>
<keyword evidence="1" id="KW-0472">Membrane</keyword>
<organism evidence="5 6">
    <name type="scientific">Sphingomonas ginkgonis</name>
    <dbReference type="NCBI Taxonomy" id="2315330"/>
    <lineage>
        <taxon>Bacteria</taxon>
        <taxon>Pseudomonadati</taxon>
        <taxon>Pseudomonadota</taxon>
        <taxon>Alphaproteobacteria</taxon>
        <taxon>Sphingomonadales</taxon>
        <taxon>Sphingomonadaceae</taxon>
        <taxon>Sphingomonas</taxon>
    </lineage>
</organism>
<dbReference type="InterPro" id="IPR039426">
    <property type="entry name" value="TonB-dep_rcpt-like"/>
</dbReference>
<comment type="subcellular location">
    <subcellularLocation>
        <location evidence="1">Cell outer membrane</location>
        <topology evidence="1">Multi-pass membrane protein</topology>
    </subcellularLocation>
</comment>
<dbReference type="OrthoDB" id="7051241at2"/>
<dbReference type="SUPFAM" id="SSF56935">
    <property type="entry name" value="Porins"/>
    <property type="match status" value="1"/>
</dbReference>
<comment type="similarity">
    <text evidence="1">Belongs to the TonB-dependent receptor family.</text>
</comment>
<name>A0A429VAH0_9SPHN</name>
<feature type="signal peptide" evidence="3">
    <location>
        <begin position="1"/>
        <end position="23"/>
    </location>
</feature>
<proteinExistence type="inferred from homology"/>
<keyword evidence="1" id="KW-0998">Cell outer membrane</keyword>
<dbReference type="EMBL" id="RWJF01000001">
    <property type="protein sequence ID" value="RST30842.1"/>
    <property type="molecule type" value="Genomic_DNA"/>
</dbReference>
<keyword evidence="3" id="KW-0732">Signal</keyword>
<feature type="domain" description="TonB-dependent receptor plug" evidence="4">
    <location>
        <begin position="85"/>
        <end position="209"/>
    </location>
</feature>
<dbReference type="InterPro" id="IPR037066">
    <property type="entry name" value="Plug_dom_sf"/>
</dbReference>
<gene>
    <name evidence="5" type="ORF">HMF7854_08315</name>
</gene>